<name>A0AAV7SLG7_PLEWA</name>
<comment type="caution">
    <text evidence="2">The sequence shown here is derived from an EMBL/GenBank/DDBJ whole genome shotgun (WGS) entry which is preliminary data.</text>
</comment>
<gene>
    <name evidence="2" type="ORF">NDU88_005369</name>
</gene>
<feature type="compositionally biased region" description="Basic and acidic residues" evidence="1">
    <location>
        <begin position="26"/>
        <end position="40"/>
    </location>
</feature>
<evidence type="ECO:0000313" key="3">
    <source>
        <dbReference type="Proteomes" id="UP001066276"/>
    </source>
</evidence>
<proteinExistence type="predicted"/>
<feature type="compositionally biased region" description="Polar residues" evidence="1">
    <location>
        <begin position="41"/>
        <end position="50"/>
    </location>
</feature>
<accession>A0AAV7SLG7</accession>
<sequence>MLNWMQMDKEKNMIEGAKLYPELMNEKSNKKAQEDKDVETQNKANIDSGSSDDFLKVLLFSGPLSYNIAQPIEDGGAARSGNGATPLIDQNVTQMKGPDLTAQAVAIPSSTAILMAVPVVSINGAMTLVITTHTLIVPAVTALKTVALMPIVF</sequence>
<feature type="region of interest" description="Disordered" evidence="1">
    <location>
        <begin position="26"/>
        <end position="50"/>
    </location>
</feature>
<evidence type="ECO:0000256" key="1">
    <source>
        <dbReference type="SAM" id="MobiDB-lite"/>
    </source>
</evidence>
<protein>
    <submittedName>
        <fullName evidence="2">Uncharacterized protein</fullName>
    </submittedName>
</protein>
<evidence type="ECO:0000313" key="2">
    <source>
        <dbReference type="EMBL" id="KAJ1164937.1"/>
    </source>
</evidence>
<dbReference type="EMBL" id="JANPWB010000008">
    <property type="protein sequence ID" value="KAJ1164937.1"/>
    <property type="molecule type" value="Genomic_DNA"/>
</dbReference>
<keyword evidence="3" id="KW-1185">Reference proteome</keyword>
<dbReference type="Proteomes" id="UP001066276">
    <property type="component" value="Chromosome 4_2"/>
</dbReference>
<organism evidence="2 3">
    <name type="scientific">Pleurodeles waltl</name>
    <name type="common">Iberian ribbed newt</name>
    <dbReference type="NCBI Taxonomy" id="8319"/>
    <lineage>
        <taxon>Eukaryota</taxon>
        <taxon>Metazoa</taxon>
        <taxon>Chordata</taxon>
        <taxon>Craniata</taxon>
        <taxon>Vertebrata</taxon>
        <taxon>Euteleostomi</taxon>
        <taxon>Amphibia</taxon>
        <taxon>Batrachia</taxon>
        <taxon>Caudata</taxon>
        <taxon>Salamandroidea</taxon>
        <taxon>Salamandridae</taxon>
        <taxon>Pleurodelinae</taxon>
        <taxon>Pleurodeles</taxon>
    </lineage>
</organism>
<reference evidence="2" key="1">
    <citation type="journal article" date="2022" name="bioRxiv">
        <title>Sequencing and chromosome-scale assembly of the giantPleurodeles waltlgenome.</title>
        <authorList>
            <person name="Brown T."/>
            <person name="Elewa A."/>
            <person name="Iarovenko S."/>
            <person name="Subramanian E."/>
            <person name="Araus A.J."/>
            <person name="Petzold A."/>
            <person name="Susuki M."/>
            <person name="Suzuki K.-i.T."/>
            <person name="Hayashi T."/>
            <person name="Toyoda A."/>
            <person name="Oliveira C."/>
            <person name="Osipova E."/>
            <person name="Leigh N.D."/>
            <person name="Simon A."/>
            <person name="Yun M.H."/>
        </authorList>
    </citation>
    <scope>NUCLEOTIDE SEQUENCE</scope>
    <source>
        <strain evidence="2">20211129_DDA</strain>
        <tissue evidence="2">Liver</tissue>
    </source>
</reference>
<dbReference type="AlphaFoldDB" id="A0AAV7SLG7"/>